<dbReference type="OrthoDB" id="351068at2157"/>
<evidence type="ECO:0000313" key="1">
    <source>
        <dbReference type="EMBL" id="ELY28688.1"/>
    </source>
</evidence>
<dbReference type="RefSeq" id="WP_004043416.1">
    <property type="nucleotide sequence ID" value="NC_013966.1"/>
</dbReference>
<protein>
    <submittedName>
        <fullName evidence="1">Uncharacterized protein</fullName>
    </submittedName>
</protein>
<dbReference type="EMBL" id="AOHU01000087">
    <property type="protein sequence ID" value="ELY28688.1"/>
    <property type="molecule type" value="Genomic_DNA"/>
</dbReference>
<sequence length="332" mass="38329">MAPIDPHNSDDLDHHPDYFTPDRVVSHSILSSAQQVLNYRSFLIRNASRTIDEIRNGSIDFDEPLTPAQGQNIIRALNAEIIQETVSIIEALAAVSMNPDDPPEDRAKQLLTYRNYEIHDFFDTIDDSTDLDRFASIFAYPDFDDLDIAEADEPWYRAHMLGNLQAYRDFYLVAKQAWDVLRTARNKITHGFFILMNSDQVLIDEQAEPVDLPDWCDDYLATAKWQDDDFEPHVLLMGDRPREAYLTISRNTAVVQNHLLQGLKRQIENQGEPAYPEFVYGEDLRPDWGPETRPTSDVVTVDASYQVVLNDEFREKQERLFDHVEDLTEQHG</sequence>
<reference evidence="1 2" key="2">
    <citation type="journal article" date="2014" name="PLoS Genet.">
        <title>Phylogenetically driven sequencing of extremely halophilic archaea reveals strategies for static and dynamic osmo-response.</title>
        <authorList>
            <person name="Becker E.A."/>
            <person name="Seitzer P.M."/>
            <person name="Tritt A."/>
            <person name="Larsen D."/>
            <person name="Krusor M."/>
            <person name="Yao A.I."/>
            <person name="Wu D."/>
            <person name="Madern D."/>
            <person name="Eisen J.A."/>
            <person name="Darling A.E."/>
            <person name="Facciotti M.T."/>
        </authorList>
    </citation>
    <scope>NUCLEOTIDE SEQUENCE [LARGE SCALE GENOMIC DNA]</scope>
    <source>
        <strain evidence="2">ATCC 29605 / DSM 3757 / JCM 8879 / NBRC 14742 / NCIMB 2012 / VKM B-1768 / DS2</strain>
    </source>
</reference>
<comment type="caution">
    <text evidence="1">The sequence shown here is derived from an EMBL/GenBank/DDBJ whole genome shotgun (WGS) entry which is preliminary data.</text>
</comment>
<evidence type="ECO:0000313" key="2">
    <source>
        <dbReference type="Proteomes" id="UP000011532"/>
    </source>
</evidence>
<gene>
    <name evidence="1" type="ORF">C498_11136</name>
</gene>
<dbReference type="AlphaFoldDB" id="A0A384LIY1"/>
<dbReference type="Proteomes" id="UP000011532">
    <property type="component" value="Unassembled WGS sequence"/>
</dbReference>
<dbReference type="GeneID" id="8923540"/>
<organism evidence="1 2">
    <name type="scientific">Haloferax volcanii (strain ATCC 29605 / DSM 3757 / JCM 8879 / NBRC 14742 / NCIMB 2012 / VKM B-1768 / DS2)</name>
    <name type="common">Halobacterium volcanii</name>
    <dbReference type="NCBI Taxonomy" id="309800"/>
    <lineage>
        <taxon>Archaea</taxon>
        <taxon>Methanobacteriati</taxon>
        <taxon>Methanobacteriota</taxon>
        <taxon>Stenosarchaea group</taxon>
        <taxon>Halobacteria</taxon>
        <taxon>Halobacteriales</taxon>
        <taxon>Haloferacaceae</taxon>
        <taxon>Haloferax</taxon>
    </lineage>
</organism>
<accession>A0A384LIY1</accession>
<proteinExistence type="predicted"/>
<name>A0A384LIY1_HALVD</name>
<reference evidence="2" key="1">
    <citation type="submission" date="2012-11" db="EMBL/GenBank/DDBJ databases">
        <authorList>
            <person name="Becker E.A."/>
            <person name="Seitzer P."/>
            <person name="Tritt A."/>
            <person name="Larsen D."/>
            <person name="Yao A."/>
            <person name="Wu D."/>
            <person name="Darling A."/>
            <person name="Eisen J.A."/>
            <person name="Facciotti M.T."/>
        </authorList>
    </citation>
    <scope>NUCLEOTIDE SEQUENCE [LARGE SCALE GENOMIC DNA]</scope>
    <source>
        <strain evidence="2">ATCC 29605 / DSM 3757 / JCM 8879 / NBRC 14742 / NCIMB 2012 / VKM B-1768 / DS2</strain>
    </source>
</reference>